<evidence type="ECO:0000256" key="1">
    <source>
        <dbReference type="ARBA" id="ARBA00004141"/>
    </source>
</evidence>
<keyword evidence="8" id="KW-1185">Reference proteome</keyword>
<evidence type="ECO:0000313" key="8">
    <source>
        <dbReference type="Proteomes" id="UP000270296"/>
    </source>
</evidence>
<dbReference type="WBParaSite" id="SBAD_0000301301-mRNA-1">
    <property type="protein sequence ID" value="SBAD_0000301301-mRNA-1"/>
    <property type="gene ID" value="SBAD_0000301301"/>
</dbReference>
<reference evidence="9" key="1">
    <citation type="submission" date="2016-06" db="UniProtKB">
        <authorList>
            <consortium name="WormBaseParasite"/>
        </authorList>
    </citation>
    <scope>IDENTIFICATION</scope>
</reference>
<dbReference type="SUPFAM" id="SSF103481">
    <property type="entry name" value="Multidrug resistance efflux transporter EmrE"/>
    <property type="match status" value="2"/>
</dbReference>
<evidence type="ECO:0000259" key="6">
    <source>
        <dbReference type="Pfam" id="PF03151"/>
    </source>
</evidence>
<dbReference type="PANTHER" id="PTHR11132">
    <property type="entry name" value="SOLUTE CARRIER FAMILY 35"/>
    <property type="match status" value="1"/>
</dbReference>
<feature type="transmembrane region" description="Helical" evidence="5">
    <location>
        <begin position="226"/>
        <end position="243"/>
    </location>
</feature>
<dbReference type="OrthoDB" id="6418713at2759"/>
<feature type="transmembrane region" description="Helical" evidence="5">
    <location>
        <begin position="33"/>
        <end position="56"/>
    </location>
</feature>
<organism evidence="9">
    <name type="scientific">Soboliphyme baturini</name>
    <dbReference type="NCBI Taxonomy" id="241478"/>
    <lineage>
        <taxon>Eukaryota</taxon>
        <taxon>Metazoa</taxon>
        <taxon>Ecdysozoa</taxon>
        <taxon>Nematoda</taxon>
        <taxon>Enoplea</taxon>
        <taxon>Dorylaimia</taxon>
        <taxon>Dioctophymatida</taxon>
        <taxon>Dioctophymatoidea</taxon>
        <taxon>Soboliphymatidae</taxon>
        <taxon>Soboliphyme</taxon>
    </lineage>
</organism>
<keyword evidence="2 5" id="KW-0812">Transmembrane</keyword>
<name>A0A183IGX9_9BILA</name>
<dbReference type="GO" id="GO:0016020">
    <property type="term" value="C:membrane"/>
    <property type="evidence" value="ECO:0007669"/>
    <property type="project" value="UniProtKB-SubCell"/>
</dbReference>
<evidence type="ECO:0000256" key="4">
    <source>
        <dbReference type="ARBA" id="ARBA00023136"/>
    </source>
</evidence>
<dbReference type="InterPro" id="IPR050186">
    <property type="entry name" value="TPT_transporter"/>
</dbReference>
<evidence type="ECO:0000313" key="9">
    <source>
        <dbReference type="WBParaSite" id="SBAD_0000301301-mRNA-1"/>
    </source>
</evidence>
<feature type="transmembrane region" description="Helical" evidence="5">
    <location>
        <begin position="159"/>
        <end position="179"/>
    </location>
</feature>
<feature type="transmembrane region" description="Helical" evidence="5">
    <location>
        <begin position="191"/>
        <end position="211"/>
    </location>
</feature>
<dbReference type="Pfam" id="PF03151">
    <property type="entry name" value="TPT"/>
    <property type="match status" value="1"/>
</dbReference>
<accession>A0A183IGX9</accession>
<feature type="domain" description="Sugar phosphate transporter" evidence="6">
    <location>
        <begin position="12"/>
        <end position="302"/>
    </location>
</feature>
<proteinExistence type="predicted"/>
<keyword evidence="4 5" id="KW-0472">Membrane</keyword>
<feature type="transmembrane region" description="Helical" evidence="5">
    <location>
        <begin position="132"/>
        <end position="153"/>
    </location>
</feature>
<feature type="transmembrane region" description="Helical" evidence="5">
    <location>
        <begin position="283"/>
        <end position="301"/>
    </location>
</feature>
<evidence type="ECO:0000256" key="5">
    <source>
        <dbReference type="SAM" id="Phobius"/>
    </source>
</evidence>
<dbReference type="InterPro" id="IPR004853">
    <property type="entry name" value="Sugar_P_trans_dom"/>
</dbReference>
<evidence type="ECO:0000256" key="3">
    <source>
        <dbReference type="ARBA" id="ARBA00022989"/>
    </source>
</evidence>
<sequence>MRVSDRHVSLAVVLLCTLWYSISSTSNVLNKTILQVFPFPLTLAMSNICATALYSIPLAWTQRTNLLNVRHTVGAPWKLLFSLAFGKLIAVSSSFISLSKVPVSYAHTVKATMPLFAVVCSKIFLNERQTTLMFQVYLSLIPIVSGVVVASLSELSFNTAGLLSALGSTFAYALMNTFVKKILQETGMHHTVLLAMIAQISCLLLLPLWLINDVQSFSDMEESQRMTFRIFALLCASGFLNFAQNVCTFSLIHKLSALSYAVVNAAKRITVITVSLLTLRNPVTPVNVFGMCLAIFGVFAYNRAKQIKRSSYPFILQMDDPFFAEKMYFPFSSPILPLALNSRNLSASKYSNMNGYLHPSPSSVDLL</sequence>
<evidence type="ECO:0000313" key="7">
    <source>
        <dbReference type="EMBL" id="VDO99219.1"/>
    </source>
</evidence>
<gene>
    <name evidence="7" type="ORF">SBAD_LOCUS2874</name>
</gene>
<comment type="subcellular location">
    <subcellularLocation>
        <location evidence="1">Membrane</location>
        <topology evidence="1">Multi-pass membrane protein</topology>
    </subcellularLocation>
</comment>
<keyword evidence="3 5" id="KW-1133">Transmembrane helix</keyword>
<dbReference type="EMBL" id="UZAM01007452">
    <property type="protein sequence ID" value="VDO99219.1"/>
    <property type="molecule type" value="Genomic_DNA"/>
</dbReference>
<protein>
    <submittedName>
        <fullName evidence="9">TPT domain-containing protein</fullName>
    </submittedName>
</protein>
<dbReference type="AlphaFoldDB" id="A0A183IGX9"/>
<reference evidence="7 8" key="2">
    <citation type="submission" date="2018-11" db="EMBL/GenBank/DDBJ databases">
        <authorList>
            <consortium name="Pathogen Informatics"/>
        </authorList>
    </citation>
    <scope>NUCLEOTIDE SEQUENCE [LARGE SCALE GENOMIC DNA]</scope>
</reference>
<evidence type="ECO:0000256" key="2">
    <source>
        <dbReference type="ARBA" id="ARBA00022692"/>
    </source>
</evidence>
<feature type="transmembrane region" description="Helical" evidence="5">
    <location>
        <begin position="77"/>
        <end position="98"/>
    </location>
</feature>
<dbReference type="Proteomes" id="UP000270296">
    <property type="component" value="Unassembled WGS sequence"/>
</dbReference>
<dbReference type="InterPro" id="IPR037185">
    <property type="entry name" value="EmrE-like"/>
</dbReference>